<keyword evidence="6 8" id="KW-0472">Membrane</keyword>
<gene>
    <name evidence="9" type="ORF">N0F65_001797</name>
</gene>
<accession>A0AAV2Z6I8</accession>
<proteinExistence type="inferred from homology"/>
<evidence type="ECO:0000256" key="7">
    <source>
        <dbReference type="ARBA" id="ARBA00025800"/>
    </source>
</evidence>
<keyword evidence="2 8" id="KW-0813">Transport</keyword>
<organism evidence="9 10">
    <name type="scientific">Lagenidium giganteum</name>
    <dbReference type="NCBI Taxonomy" id="4803"/>
    <lineage>
        <taxon>Eukaryota</taxon>
        <taxon>Sar</taxon>
        <taxon>Stramenopiles</taxon>
        <taxon>Oomycota</taxon>
        <taxon>Peronosporomycetes</taxon>
        <taxon>Pythiales</taxon>
        <taxon>Pythiaceae</taxon>
    </lineage>
</organism>
<dbReference type="Proteomes" id="UP001146120">
    <property type="component" value="Unassembled WGS sequence"/>
</dbReference>
<dbReference type="GO" id="GO:0005737">
    <property type="term" value="C:cytoplasm"/>
    <property type="evidence" value="ECO:0007669"/>
    <property type="project" value="UniProtKB-ARBA"/>
</dbReference>
<feature type="transmembrane region" description="Helical" evidence="8">
    <location>
        <begin position="74"/>
        <end position="98"/>
    </location>
</feature>
<evidence type="ECO:0000256" key="1">
    <source>
        <dbReference type="ARBA" id="ARBA00004141"/>
    </source>
</evidence>
<evidence type="ECO:0000256" key="5">
    <source>
        <dbReference type="ARBA" id="ARBA00022989"/>
    </source>
</evidence>
<comment type="similarity">
    <text evidence="7 8">Belongs to the SFT2 family.</text>
</comment>
<evidence type="ECO:0000313" key="9">
    <source>
        <dbReference type="EMBL" id="DBA01292.1"/>
    </source>
</evidence>
<dbReference type="PANTHER" id="PTHR23137:SF6">
    <property type="entry name" value="VESICLE TRANSPORT PROTEIN"/>
    <property type="match status" value="1"/>
</dbReference>
<feature type="transmembrane region" description="Helical" evidence="8">
    <location>
        <begin position="137"/>
        <end position="155"/>
    </location>
</feature>
<dbReference type="EMBL" id="DAKRPA010000050">
    <property type="protein sequence ID" value="DBA01292.1"/>
    <property type="molecule type" value="Genomic_DNA"/>
</dbReference>
<dbReference type="PANTHER" id="PTHR23137">
    <property type="entry name" value="VESICLE TRANSPORT PROTEIN-RELATED"/>
    <property type="match status" value="1"/>
</dbReference>
<name>A0AAV2Z6I8_9STRA</name>
<evidence type="ECO:0000256" key="4">
    <source>
        <dbReference type="ARBA" id="ARBA00022927"/>
    </source>
</evidence>
<evidence type="ECO:0000256" key="6">
    <source>
        <dbReference type="ARBA" id="ARBA00023136"/>
    </source>
</evidence>
<dbReference type="GO" id="GO:0015031">
    <property type="term" value="P:protein transport"/>
    <property type="evidence" value="ECO:0007669"/>
    <property type="project" value="UniProtKB-KW"/>
</dbReference>
<protein>
    <recommendedName>
        <fullName evidence="8">Vesicle transport protein</fullName>
    </recommendedName>
</protein>
<comment type="function">
    <text evidence="8">May be involved in fusion of retrograde transport vesicles derived from an endocytic compartment with the Golgi complex.</text>
</comment>
<reference evidence="9" key="1">
    <citation type="submission" date="2022-11" db="EMBL/GenBank/DDBJ databases">
        <authorList>
            <person name="Morgan W.R."/>
            <person name="Tartar A."/>
        </authorList>
    </citation>
    <scope>NUCLEOTIDE SEQUENCE</scope>
    <source>
        <strain evidence="9">ARSEF 373</strain>
    </source>
</reference>
<keyword evidence="3 8" id="KW-0812">Transmembrane</keyword>
<keyword evidence="4 8" id="KW-0653">Protein transport</keyword>
<feature type="transmembrane region" description="Helical" evidence="8">
    <location>
        <begin position="167"/>
        <end position="187"/>
    </location>
</feature>
<dbReference type="GO" id="GO:0016020">
    <property type="term" value="C:membrane"/>
    <property type="evidence" value="ECO:0007669"/>
    <property type="project" value="UniProtKB-SubCell"/>
</dbReference>
<dbReference type="InterPro" id="IPR007305">
    <property type="entry name" value="Vesicle_transpt_Got1/SFT2"/>
</dbReference>
<evidence type="ECO:0000313" key="10">
    <source>
        <dbReference type="Proteomes" id="UP001146120"/>
    </source>
</evidence>
<dbReference type="Pfam" id="PF04178">
    <property type="entry name" value="Got1"/>
    <property type="match status" value="1"/>
</dbReference>
<keyword evidence="5 8" id="KW-1133">Transmembrane helix</keyword>
<dbReference type="GO" id="GO:0012505">
    <property type="term" value="C:endomembrane system"/>
    <property type="evidence" value="ECO:0007669"/>
    <property type="project" value="UniProtKB-ARBA"/>
</dbReference>
<evidence type="ECO:0000256" key="3">
    <source>
        <dbReference type="ARBA" id="ARBA00022692"/>
    </source>
</evidence>
<evidence type="ECO:0000256" key="2">
    <source>
        <dbReference type="ARBA" id="ARBA00022448"/>
    </source>
</evidence>
<evidence type="ECO:0000256" key="8">
    <source>
        <dbReference type="RuleBase" id="RU363111"/>
    </source>
</evidence>
<dbReference type="InterPro" id="IPR011691">
    <property type="entry name" value="Vesicle_transpt_SFT2"/>
</dbReference>
<comment type="caution">
    <text evidence="9">The sequence shown here is derived from an EMBL/GenBank/DDBJ whole genome shotgun (WGS) entry which is preliminary data.</text>
</comment>
<keyword evidence="10" id="KW-1185">Reference proteome</keyword>
<dbReference type="AlphaFoldDB" id="A0AAV2Z6I8"/>
<sequence length="207" mass="22721">MWGTCPGAVAFPGLVNPEATCPPFPQSSSFTTTSKMNYVRQNNDVESQQGTSWRDDMGDNFKQSCPSLSYENRLYGFGICAAAGVVLSAFAILCLALTNFVAFGLIYSFGSILSLASTIFLVGPMRQVKLMFDKNRWIATLIYLVMIALTLFVALTDSLNKRQKVPIVIILVILQYLAAFWYALSYIPYARKAVSKACGGACDCILK</sequence>
<feature type="transmembrane region" description="Helical" evidence="8">
    <location>
        <begin position="104"/>
        <end position="125"/>
    </location>
</feature>
<comment type="subcellular location">
    <subcellularLocation>
        <location evidence="1 8">Membrane</location>
        <topology evidence="1 8">Multi-pass membrane protein</topology>
    </subcellularLocation>
</comment>
<dbReference type="GO" id="GO:0016192">
    <property type="term" value="P:vesicle-mediated transport"/>
    <property type="evidence" value="ECO:0007669"/>
    <property type="project" value="InterPro"/>
</dbReference>
<reference evidence="9" key="2">
    <citation type="journal article" date="2023" name="Microbiol Resour">
        <title>Decontamination and Annotation of the Draft Genome Sequence of the Oomycete Lagenidium giganteum ARSEF 373.</title>
        <authorList>
            <person name="Morgan W.R."/>
            <person name="Tartar A."/>
        </authorList>
    </citation>
    <scope>NUCLEOTIDE SEQUENCE</scope>
    <source>
        <strain evidence="9">ARSEF 373</strain>
    </source>
</reference>